<evidence type="ECO:0000313" key="2">
    <source>
        <dbReference type="Proteomes" id="UP001432322"/>
    </source>
</evidence>
<evidence type="ECO:0000313" key="1">
    <source>
        <dbReference type="EMBL" id="GMT11186.1"/>
    </source>
</evidence>
<gene>
    <name evidence="1" type="ORF">PFISCL1PPCAC_2483</name>
</gene>
<comment type="caution">
    <text evidence="1">The sequence shown here is derived from an EMBL/GenBank/DDBJ whole genome shotgun (WGS) entry which is preliminary data.</text>
</comment>
<sequence>EFAGTGFYGDRSSVRATSLSARPGSTIKVRWFRGSGTGKESEVPLINSSHIYNVFKKESFSALFRSFIESEPAFEPKINPVSHFKYFFLKIKLILSSTYQSRMITNSSLSFFWGNRSLPNISSEECFDYTTSNTKIAISFCNVTQMDRCAANICDLPLFTPFKFLSTKEERFTQFSWLCPKGQICCAWECCDPVDNMSAYV</sequence>
<feature type="non-terminal residue" evidence="1">
    <location>
        <position position="1"/>
    </location>
</feature>
<dbReference type="PANTHER" id="PTHR47520:SF13">
    <property type="entry name" value="PROTEIN CBG10012"/>
    <property type="match status" value="1"/>
</dbReference>
<organism evidence="1 2">
    <name type="scientific">Pristionchus fissidentatus</name>
    <dbReference type="NCBI Taxonomy" id="1538716"/>
    <lineage>
        <taxon>Eukaryota</taxon>
        <taxon>Metazoa</taxon>
        <taxon>Ecdysozoa</taxon>
        <taxon>Nematoda</taxon>
        <taxon>Chromadorea</taxon>
        <taxon>Rhabditida</taxon>
        <taxon>Rhabditina</taxon>
        <taxon>Diplogasteromorpha</taxon>
        <taxon>Diplogasteroidea</taxon>
        <taxon>Neodiplogasteridae</taxon>
        <taxon>Pristionchus</taxon>
    </lineage>
</organism>
<evidence type="ECO:0008006" key="3">
    <source>
        <dbReference type="Google" id="ProtNLM"/>
    </source>
</evidence>
<dbReference type="EMBL" id="BTSY01000001">
    <property type="protein sequence ID" value="GMT11186.1"/>
    <property type="molecule type" value="Genomic_DNA"/>
</dbReference>
<protein>
    <recommendedName>
        <fullName evidence="3">CX domain-containing protein</fullName>
    </recommendedName>
</protein>
<proteinExistence type="predicted"/>
<name>A0AAV5UVT2_9BILA</name>
<feature type="non-terminal residue" evidence="1">
    <location>
        <position position="201"/>
    </location>
</feature>
<dbReference type="AlphaFoldDB" id="A0AAV5UVT2"/>
<dbReference type="PANTHER" id="PTHR47520">
    <property type="entry name" value="CX DOMAIN-CONTAINING PROTEIN-RELATED"/>
    <property type="match status" value="1"/>
</dbReference>
<dbReference type="Proteomes" id="UP001432322">
    <property type="component" value="Unassembled WGS sequence"/>
</dbReference>
<keyword evidence="2" id="KW-1185">Reference proteome</keyword>
<accession>A0AAV5UVT2</accession>
<reference evidence="1" key="1">
    <citation type="submission" date="2023-10" db="EMBL/GenBank/DDBJ databases">
        <title>Genome assembly of Pristionchus species.</title>
        <authorList>
            <person name="Yoshida K."/>
            <person name="Sommer R.J."/>
        </authorList>
    </citation>
    <scope>NUCLEOTIDE SEQUENCE</scope>
    <source>
        <strain evidence="1">RS5133</strain>
    </source>
</reference>